<name>A0A1H4YBU9_9ACTN</name>
<feature type="domain" description="N-acetyltransferase" evidence="1">
    <location>
        <begin position="17"/>
        <end position="188"/>
    </location>
</feature>
<organism evidence="2 3">
    <name type="scientific">Nocardioides exalbidus</name>
    <dbReference type="NCBI Taxonomy" id="402596"/>
    <lineage>
        <taxon>Bacteria</taxon>
        <taxon>Bacillati</taxon>
        <taxon>Actinomycetota</taxon>
        <taxon>Actinomycetes</taxon>
        <taxon>Propionibacteriales</taxon>
        <taxon>Nocardioidaceae</taxon>
        <taxon>Nocardioides</taxon>
    </lineage>
</organism>
<dbReference type="AlphaFoldDB" id="A0A1H4YBU9"/>
<evidence type="ECO:0000313" key="2">
    <source>
        <dbReference type="EMBL" id="SED15373.1"/>
    </source>
</evidence>
<dbReference type="GO" id="GO:0016747">
    <property type="term" value="F:acyltransferase activity, transferring groups other than amino-acyl groups"/>
    <property type="evidence" value="ECO:0007669"/>
    <property type="project" value="InterPro"/>
</dbReference>
<dbReference type="EMBL" id="FNRT01000002">
    <property type="protein sequence ID" value="SED15373.1"/>
    <property type="molecule type" value="Genomic_DNA"/>
</dbReference>
<dbReference type="PANTHER" id="PTHR43792">
    <property type="entry name" value="GNAT FAMILY, PUTATIVE (AFU_ORTHOLOGUE AFUA_3G00765)-RELATED-RELATED"/>
    <property type="match status" value="1"/>
</dbReference>
<evidence type="ECO:0000313" key="3">
    <source>
        <dbReference type="Proteomes" id="UP000198742"/>
    </source>
</evidence>
<dbReference type="SUPFAM" id="SSF55729">
    <property type="entry name" value="Acyl-CoA N-acyltransferases (Nat)"/>
    <property type="match status" value="1"/>
</dbReference>
<keyword evidence="3" id="KW-1185">Reference proteome</keyword>
<dbReference type="Gene3D" id="3.40.630.30">
    <property type="match status" value="1"/>
</dbReference>
<sequence length="193" mass="21349">MENNEWAPTKVVISRRLRLRPWTEGDAASALVIFTAPAVVSWLAPGFTPPASVREMGAELERWGEETRTARGCLGRWAITDRTSGVVVGSASLQNNPHGGPDLVLGWALTPEAWGMGYAAEAGDALIRWAFHEEGAPQVFAIVQSRNRRATATAERIGMEWVSDLGRSPDHAYRVYRIRHADLRVEEEVHEHA</sequence>
<keyword evidence="2" id="KW-0808">Transferase</keyword>
<gene>
    <name evidence="2" type="ORF">SAMN04489844_3789</name>
</gene>
<dbReference type="InterPro" id="IPR000182">
    <property type="entry name" value="GNAT_dom"/>
</dbReference>
<reference evidence="3" key="1">
    <citation type="submission" date="2016-10" db="EMBL/GenBank/DDBJ databases">
        <authorList>
            <person name="Varghese N."/>
            <person name="Submissions S."/>
        </authorList>
    </citation>
    <scope>NUCLEOTIDE SEQUENCE [LARGE SCALE GENOMIC DNA]</scope>
    <source>
        <strain evidence="3">DSM 22017</strain>
    </source>
</reference>
<dbReference type="STRING" id="402596.SAMN04489844_3789"/>
<protein>
    <submittedName>
        <fullName evidence="2">Protein N-acetyltransferase, RimJ/RimL family</fullName>
    </submittedName>
</protein>
<dbReference type="PANTHER" id="PTHR43792:SF1">
    <property type="entry name" value="N-ACETYLTRANSFERASE DOMAIN-CONTAINING PROTEIN"/>
    <property type="match status" value="1"/>
</dbReference>
<dbReference type="Proteomes" id="UP000198742">
    <property type="component" value="Unassembled WGS sequence"/>
</dbReference>
<dbReference type="RefSeq" id="WP_175539747.1">
    <property type="nucleotide sequence ID" value="NZ_FNRT01000002.1"/>
</dbReference>
<evidence type="ECO:0000259" key="1">
    <source>
        <dbReference type="PROSITE" id="PS51186"/>
    </source>
</evidence>
<dbReference type="PROSITE" id="PS51186">
    <property type="entry name" value="GNAT"/>
    <property type="match status" value="1"/>
</dbReference>
<accession>A0A1H4YBU9</accession>
<dbReference type="InterPro" id="IPR051531">
    <property type="entry name" value="N-acetyltransferase"/>
</dbReference>
<dbReference type="InterPro" id="IPR016181">
    <property type="entry name" value="Acyl_CoA_acyltransferase"/>
</dbReference>
<proteinExistence type="predicted"/>
<dbReference type="Pfam" id="PF13302">
    <property type="entry name" value="Acetyltransf_3"/>
    <property type="match status" value="1"/>
</dbReference>